<feature type="region of interest" description="Disordered" evidence="1">
    <location>
        <begin position="1"/>
        <end position="30"/>
    </location>
</feature>
<feature type="compositionally biased region" description="Basic and acidic residues" evidence="1">
    <location>
        <begin position="8"/>
        <end position="24"/>
    </location>
</feature>
<dbReference type="EMBL" id="JAYKXN010000005">
    <property type="protein sequence ID" value="KAK7284851.1"/>
    <property type="molecule type" value="Genomic_DNA"/>
</dbReference>
<name>A0AAN9IRM0_CLITE</name>
<keyword evidence="3" id="KW-1185">Reference proteome</keyword>
<evidence type="ECO:0000313" key="2">
    <source>
        <dbReference type="EMBL" id="KAK7284851.1"/>
    </source>
</evidence>
<accession>A0AAN9IRM0</accession>
<organism evidence="2 3">
    <name type="scientific">Clitoria ternatea</name>
    <name type="common">Butterfly pea</name>
    <dbReference type="NCBI Taxonomy" id="43366"/>
    <lineage>
        <taxon>Eukaryota</taxon>
        <taxon>Viridiplantae</taxon>
        <taxon>Streptophyta</taxon>
        <taxon>Embryophyta</taxon>
        <taxon>Tracheophyta</taxon>
        <taxon>Spermatophyta</taxon>
        <taxon>Magnoliopsida</taxon>
        <taxon>eudicotyledons</taxon>
        <taxon>Gunneridae</taxon>
        <taxon>Pentapetalae</taxon>
        <taxon>rosids</taxon>
        <taxon>fabids</taxon>
        <taxon>Fabales</taxon>
        <taxon>Fabaceae</taxon>
        <taxon>Papilionoideae</taxon>
        <taxon>50 kb inversion clade</taxon>
        <taxon>NPAAA clade</taxon>
        <taxon>indigoferoid/millettioid clade</taxon>
        <taxon>Phaseoleae</taxon>
        <taxon>Clitoria</taxon>
    </lineage>
</organism>
<gene>
    <name evidence="2" type="ORF">RJT34_19604</name>
</gene>
<protein>
    <submittedName>
        <fullName evidence="2">Uncharacterized protein</fullName>
    </submittedName>
</protein>
<sequence>MPTITTLKLEKKNSQVVKGKEEKGRKKQRRMEEYAIVGGSGTSTHKDAHTAIVSKLPIAKFFEKTPNYKAFIPPPMKLKEKLTKE</sequence>
<evidence type="ECO:0000256" key="1">
    <source>
        <dbReference type="SAM" id="MobiDB-lite"/>
    </source>
</evidence>
<dbReference type="AlphaFoldDB" id="A0AAN9IRM0"/>
<dbReference type="Proteomes" id="UP001359559">
    <property type="component" value="Unassembled WGS sequence"/>
</dbReference>
<evidence type="ECO:0000313" key="3">
    <source>
        <dbReference type="Proteomes" id="UP001359559"/>
    </source>
</evidence>
<reference evidence="2 3" key="1">
    <citation type="submission" date="2024-01" db="EMBL/GenBank/DDBJ databases">
        <title>The genomes of 5 underutilized Papilionoideae crops provide insights into root nodulation and disease resistance.</title>
        <authorList>
            <person name="Yuan L."/>
        </authorList>
    </citation>
    <scope>NUCLEOTIDE SEQUENCE [LARGE SCALE GENOMIC DNA]</scope>
    <source>
        <strain evidence="2">LY-2023</strain>
        <tissue evidence="2">Leaf</tissue>
    </source>
</reference>
<comment type="caution">
    <text evidence="2">The sequence shown here is derived from an EMBL/GenBank/DDBJ whole genome shotgun (WGS) entry which is preliminary data.</text>
</comment>
<proteinExistence type="predicted"/>